<dbReference type="Proteomes" id="UP000023541">
    <property type="component" value="Unassembled WGS sequence"/>
</dbReference>
<dbReference type="Pfam" id="PF16148">
    <property type="entry name" value="DUF4856"/>
    <property type="match status" value="1"/>
</dbReference>
<name>A0A023BT48_9FLAO</name>
<dbReference type="PROSITE" id="PS51257">
    <property type="entry name" value="PROKAR_LIPOPROTEIN"/>
    <property type="match status" value="1"/>
</dbReference>
<sequence>MKNLLKIVCISGTFILGSCSSDDDSTTEVVAPSTYVFERNNESSVSFGGQTTRIAMAEEIVSKLKDNTSTEAILDAMFAHVEGANDFSDASLNASGKSVRSKTAASRDYFSDNATDAAAIKDKFDSWIKSQVDDVFPSWTTDASAGVAGVLQEAGGGSKRYVNTKGLELNQAFAKSLIGALMTDQALNNYLGTLVLDEASNIANNNNGVVAEGKPYTTMEHKWDEAYGYLYGASQDKADPNKTIGQDDSFLNKYIGRVEGDSDFAGIAKEIFDAFKLGRAAIVAKRYDVRDAQAAIIREKISQVIAIRAVYYLQQGKTALEASTVDYASAFHDLSEGFGFVYSLQFTRKPQGNVPYLTRTEVQGLIDQLMGGTNGFWDVTPATLQSISETIASKFSFTVAQAGS</sequence>
<evidence type="ECO:0008006" key="3">
    <source>
        <dbReference type="Google" id="ProtNLM"/>
    </source>
</evidence>
<reference evidence="1 2" key="1">
    <citation type="submission" date="2014-04" db="EMBL/GenBank/DDBJ databases">
        <title>Aquimarina sp. 22II-S11-z7 Genome Sequencing.</title>
        <authorList>
            <person name="Lai Q."/>
        </authorList>
    </citation>
    <scope>NUCLEOTIDE SEQUENCE [LARGE SCALE GENOMIC DNA]</scope>
    <source>
        <strain evidence="1 2">22II-S11-z7</strain>
    </source>
</reference>
<evidence type="ECO:0000313" key="2">
    <source>
        <dbReference type="Proteomes" id="UP000023541"/>
    </source>
</evidence>
<protein>
    <recommendedName>
        <fullName evidence="3">DUF4856 domain-containing protein</fullName>
    </recommendedName>
</protein>
<dbReference type="AlphaFoldDB" id="A0A023BT48"/>
<dbReference type="STRING" id="1317122.ATO12_19450"/>
<comment type="caution">
    <text evidence="1">The sequence shown here is derived from an EMBL/GenBank/DDBJ whole genome shotgun (WGS) entry which is preliminary data.</text>
</comment>
<keyword evidence="2" id="KW-1185">Reference proteome</keyword>
<dbReference type="eggNOG" id="ENOG502Z7WY">
    <property type="taxonomic scope" value="Bacteria"/>
</dbReference>
<proteinExistence type="predicted"/>
<dbReference type="EMBL" id="AQRA01000006">
    <property type="protein sequence ID" value="EZH73181.1"/>
    <property type="molecule type" value="Genomic_DNA"/>
</dbReference>
<accession>A0A023BT48</accession>
<dbReference type="InterPro" id="IPR032331">
    <property type="entry name" value="DUF4856"/>
</dbReference>
<gene>
    <name evidence="1" type="ORF">ATO12_19450</name>
</gene>
<organism evidence="1 2">
    <name type="scientific">Aquimarina atlantica</name>
    <dbReference type="NCBI Taxonomy" id="1317122"/>
    <lineage>
        <taxon>Bacteria</taxon>
        <taxon>Pseudomonadati</taxon>
        <taxon>Bacteroidota</taxon>
        <taxon>Flavobacteriia</taxon>
        <taxon>Flavobacteriales</taxon>
        <taxon>Flavobacteriaceae</taxon>
        <taxon>Aquimarina</taxon>
    </lineage>
</organism>
<evidence type="ECO:0000313" key="1">
    <source>
        <dbReference type="EMBL" id="EZH73181.1"/>
    </source>
</evidence>